<dbReference type="InterPro" id="IPR003337">
    <property type="entry name" value="Trehalose_PPase"/>
</dbReference>
<name>A0ABT9H8C5_9SPHN</name>
<comment type="pathway">
    <text evidence="1 4">Glycan biosynthesis; trehalose biosynthesis.</text>
</comment>
<dbReference type="SUPFAM" id="SSF56784">
    <property type="entry name" value="HAD-like"/>
    <property type="match status" value="1"/>
</dbReference>
<dbReference type="Pfam" id="PF02358">
    <property type="entry name" value="Trehalose_PPase"/>
    <property type="match status" value="1"/>
</dbReference>
<comment type="catalytic activity">
    <reaction evidence="4">
        <text>alpha,alpha-trehalose 6-phosphate + H2O = alpha,alpha-trehalose + phosphate</text>
        <dbReference type="Rhea" id="RHEA:23420"/>
        <dbReference type="ChEBI" id="CHEBI:15377"/>
        <dbReference type="ChEBI" id="CHEBI:16551"/>
        <dbReference type="ChEBI" id="CHEBI:43474"/>
        <dbReference type="ChEBI" id="CHEBI:58429"/>
        <dbReference type="EC" id="3.1.3.12"/>
    </reaction>
</comment>
<dbReference type="InterPro" id="IPR023214">
    <property type="entry name" value="HAD_sf"/>
</dbReference>
<dbReference type="RefSeq" id="WP_305929269.1">
    <property type="nucleotide sequence ID" value="NZ_JAVAIL010000002.1"/>
</dbReference>
<gene>
    <name evidence="5" type="primary">otsB</name>
    <name evidence="5" type="ORF">Q9K01_05765</name>
</gene>
<comment type="function">
    <text evidence="4">Removes the phosphate from trehalose 6-phosphate to produce free trehalose.</text>
</comment>
<dbReference type="GO" id="GO:0004805">
    <property type="term" value="F:trehalose-phosphatase activity"/>
    <property type="evidence" value="ECO:0007669"/>
    <property type="project" value="UniProtKB-EC"/>
</dbReference>
<dbReference type="Proteomes" id="UP001235664">
    <property type="component" value="Unassembled WGS sequence"/>
</dbReference>
<comment type="cofactor">
    <cofactor evidence="4">
        <name>Mg(2+)</name>
        <dbReference type="ChEBI" id="CHEBI:18420"/>
    </cofactor>
</comment>
<evidence type="ECO:0000256" key="4">
    <source>
        <dbReference type="RuleBase" id="RU361117"/>
    </source>
</evidence>
<dbReference type="PANTHER" id="PTHR43768:SF3">
    <property type="entry name" value="TREHALOSE 6-PHOSPHATE PHOSPHATASE"/>
    <property type="match status" value="1"/>
</dbReference>
<keyword evidence="6" id="KW-1185">Reference proteome</keyword>
<dbReference type="EC" id="3.1.3.12" evidence="4"/>
<dbReference type="Gene3D" id="3.40.50.1000">
    <property type="entry name" value="HAD superfamily/HAD-like"/>
    <property type="match status" value="1"/>
</dbReference>
<protein>
    <recommendedName>
        <fullName evidence="4">Trehalose 6-phosphate phosphatase</fullName>
        <ecNumber evidence="4">3.1.3.12</ecNumber>
    </recommendedName>
</protein>
<organism evidence="5 6">
    <name type="scientific">Qipengyuania benthica</name>
    <dbReference type="NCBI Taxonomy" id="3067651"/>
    <lineage>
        <taxon>Bacteria</taxon>
        <taxon>Pseudomonadati</taxon>
        <taxon>Pseudomonadota</taxon>
        <taxon>Alphaproteobacteria</taxon>
        <taxon>Sphingomonadales</taxon>
        <taxon>Erythrobacteraceae</taxon>
        <taxon>Qipengyuania</taxon>
    </lineage>
</organism>
<keyword evidence="4" id="KW-0460">Magnesium</keyword>
<dbReference type="InterPro" id="IPR036412">
    <property type="entry name" value="HAD-like_sf"/>
</dbReference>
<sequence>MSQSAPLLAPPSLASLLAAGPVALFLDFDGTLVEIAARPDAIAVPAKLVSKLARLSDRLGGRLALVSGRSLEDLETHLGSLAVASAGSHGADRRWPDGSHLGGAPLSLAAETIAEVEDYARAQELIFETKSHGCALHYRGRPEAGESAEAFMRTIAAREGLAVKTGKCVVELVHEGADKGGAVRAFMEQPPFAGARPVFIGDDVTDEDGFAGCTQAGGFGVLVGDERETAAEFRLADVDAVYDWLEF</sequence>
<dbReference type="NCBIfam" id="TIGR01484">
    <property type="entry name" value="HAD-SF-IIB"/>
    <property type="match status" value="1"/>
</dbReference>
<comment type="caution">
    <text evidence="5">The sequence shown here is derived from an EMBL/GenBank/DDBJ whole genome shotgun (WGS) entry which is preliminary data.</text>
</comment>
<dbReference type="EMBL" id="JAVAIL010000002">
    <property type="protein sequence ID" value="MDP4539125.1"/>
    <property type="molecule type" value="Genomic_DNA"/>
</dbReference>
<comment type="similarity">
    <text evidence="2 4">Belongs to the trehalose phosphatase family.</text>
</comment>
<dbReference type="PANTHER" id="PTHR43768">
    <property type="entry name" value="TREHALOSE 6-PHOSPHATE PHOSPHATASE"/>
    <property type="match status" value="1"/>
</dbReference>
<keyword evidence="3 4" id="KW-0378">Hydrolase</keyword>
<evidence type="ECO:0000313" key="5">
    <source>
        <dbReference type="EMBL" id="MDP4539125.1"/>
    </source>
</evidence>
<keyword evidence="4" id="KW-0479">Metal-binding</keyword>
<dbReference type="InterPro" id="IPR006379">
    <property type="entry name" value="HAD-SF_hydro_IIB"/>
</dbReference>
<proteinExistence type="inferred from homology"/>
<dbReference type="NCBIfam" id="TIGR00685">
    <property type="entry name" value="T6PP"/>
    <property type="match status" value="1"/>
</dbReference>
<evidence type="ECO:0000256" key="3">
    <source>
        <dbReference type="ARBA" id="ARBA00022801"/>
    </source>
</evidence>
<dbReference type="InterPro" id="IPR044651">
    <property type="entry name" value="OTSB-like"/>
</dbReference>
<dbReference type="Gene3D" id="3.30.70.1020">
    <property type="entry name" value="Trehalose-6-phosphate phosphatase related protein, domain 2"/>
    <property type="match status" value="1"/>
</dbReference>
<reference evidence="5 6" key="1">
    <citation type="submission" date="2023-08" db="EMBL/GenBank/DDBJ databases">
        <title>genomic of DY56.</title>
        <authorList>
            <person name="Wang Y."/>
        </authorList>
    </citation>
    <scope>NUCLEOTIDE SEQUENCE [LARGE SCALE GENOMIC DNA]</scope>
    <source>
        <strain evidence="5 6">DY56-A-20</strain>
    </source>
</reference>
<evidence type="ECO:0000256" key="2">
    <source>
        <dbReference type="ARBA" id="ARBA00008770"/>
    </source>
</evidence>
<dbReference type="CDD" id="cd01627">
    <property type="entry name" value="HAD_TPP"/>
    <property type="match status" value="1"/>
</dbReference>
<evidence type="ECO:0000313" key="6">
    <source>
        <dbReference type="Proteomes" id="UP001235664"/>
    </source>
</evidence>
<accession>A0ABT9H8C5</accession>
<evidence type="ECO:0000256" key="1">
    <source>
        <dbReference type="ARBA" id="ARBA00005199"/>
    </source>
</evidence>